<keyword evidence="10" id="KW-1185">Reference proteome</keyword>
<dbReference type="InterPro" id="IPR002401">
    <property type="entry name" value="Cyt_P450_E_grp-I"/>
</dbReference>
<feature type="region of interest" description="Disordered" evidence="7">
    <location>
        <begin position="1073"/>
        <end position="1101"/>
    </location>
</feature>
<gene>
    <name evidence="9" type="ORF">Purlil1_7227</name>
</gene>
<accession>A0ABR0BW69</accession>
<dbReference type="SUPFAM" id="SSF48264">
    <property type="entry name" value="Cytochrome P450"/>
    <property type="match status" value="1"/>
</dbReference>
<comment type="similarity">
    <text evidence="1">Belongs to the cytochrome P450 family.</text>
</comment>
<sequence length="1101" mass="123026">MAARQRGDGQAKSEELGVQERYKVRDGQYFAPRGDGSCLAVRGWPQDGSAVGQGRGGEVTPLSLAATVFVACPPAGPSRRIAIHPKSPRPVSSSFPTNSRGRYNETGQQRWRSSMANKQQQQQQQQQHADPAGARRLSLNSSGSGGGGLTGSSIDAPQTSGCGNNAVWLPAYADVKVLMDGGGRRGVDEVLGWSSLGDDGIARPDAADSGASGCLPGFDQRPARCELEHPSTGSTDAPEATGLVPSPIHPAHDEPRCRFHWGLSQLRRCIFYSRNTTPVMMRTIFVVRLASFEDVVRRDAQRPSLPASMMYLRRSMTADRSECPRQSSQAYPCVRPLMDEEGINPGSKCIAPRLPCESLARVRVNIPYAHLSQNLIYTTYPMGPLSQRRQLKNSPSRQCPQAQVRNMSTQQRQQPNRILSDPSYLIINPSPSHSLPTTPVSPPLGGEFRRAPRLQAPKAAARKTVFRRSRAAPSQGRASMPACPAAMDRWLPTAGTGADAAARDFPPSYHAASPIEAYILSVRREHIPWSASSSVMLVHDLYAGTRQALVSYGLSTLLLAITAVALYFGHWFFKLFRARSFYWGLPQPPNHTFRYGHLMLFHEVAAQFPPNTHPQHMYTYMAQKYNLPGIFYVDCWPFADHQMVITDPDAAMQVLTKNPYPKHRQIEKFLRPFTGKDSIAASNGDRWKMNHRMVGSGFTPTYIKPMMGMIADHVLVFHDTLRMFAESGEPFSMEEESAKVVFDVIGKIVFGFSLEAQRNGSPLLHDLRATIDPATATLDDSSWKPWANRDAKKKLAALKKRVYDTLAKEMNGRLPLLKEEKDMTNPRRAKSIMDRIVLDKLQSEPNTTKLGDEFIETVVTNLKALLLGGHGTTTDTFTFATMFLSLHPDVVERLRREHNEHFAPDLDTTVEQLVAKPTKTNDLEYTNAVIKETLRFFPIGFTIRQAPPGVKHLDWNGKRWPVKNCMVIPCAHTSHMDPKLWNDPKTFRPDRFLGEEGEEMHRFAWRAFERGPRACIAQDLAMDELRVLLLLTVRWFDFETIVEGTSERVMYMDLDKQVGDLAFQEVGMEARPRRSMKMKVHLKGKRPAPSSTEGKETNESK</sequence>
<keyword evidence="5" id="KW-0408">Iron</keyword>
<evidence type="ECO:0000256" key="3">
    <source>
        <dbReference type="ARBA" id="ARBA00022723"/>
    </source>
</evidence>
<keyword evidence="8" id="KW-0472">Membrane</keyword>
<keyword evidence="2" id="KW-0349">Heme</keyword>
<evidence type="ECO:0000256" key="6">
    <source>
        <dbReference type="ARBA" id="ARBA00023033"/>
    </source>
</evidence>
<dbReference type="EMBL" id="JAWRVI010000025">
    <property type="protein sequence ID" value="KAK4088348.1"/>
    <property type="molecule type" value="Genomic_DNA"/>
</dbReference>
<keyword evidence="3" id="KW-0479">Metal-binding</keyword>
<evidence type="ECO:0000313" key="10">
    <source>
        <dbReference type="Proteomes" id="UP001287286"/>
    </source>
</evidence>
<evidence type="ECO:0000256" key="8">
    <source>
        <dbReference type="SAM" id="Phobius"/>
    </source>
</evidence>
<keyword evidence="8" id="KW-0812">Transmembrane</keyword>
<dbReference type="InterPro" id="IPR050196">
    <property type="entry name" value="Cytochrome_P450_Monoox"/>
</dbReference>
<evidence type="ECO:0000313" key="9">
    <source>
        <dbReference type="EMBL" id="KAK4088348.1"/>
    </source>
</evidence>
<dbReference type="Proteomes" id="UP001287286">
    <property type="component" value="Unassembled WGS sequence"/>
</dbReference>
<keyword evidence="4" id="KW-0560">Oxidoreductase</keyword>
<evidence type="ECO:0008006" key="11">
    <source>
        <dbReference type="Google" id="ProtNLM"/>
    </source>
</evidence>
<dbReference type="PRINTS" id="PR00463">
    <property type="entry name" value="EP450I"/>
</dbReference>
<evidence type="ECO:0000256" key="5">
    <source>
        <dbReference type="ARBA" id="ARBA00023004"/>
    </source>
</evidence>
<dbReference type="InterPro" id="IPR036396">
    <property type="entry name" value="Cyt_P450_sf"/>
</dbReference>
<evidence type="ECO:0000256" key="4">
    <source>
        <dbReference type="ARBA" id="ARBA00023002"/>
    </source>
</evidence>
<evidence type="ECO:0000256" key="7">
    <source>
        <dbReference type="SAM" id="MobiDB-lite"/>
    </source>
</evidence>
<dbReference type="PANTHER" id="PTHR24291:SF50">
    <property type="entry name" value="BIFUNCTIONAL ALBAFLAVENONE MONOOXYGENASE_TERPENE SYNTHASE"/>
    <property type="match status" value="1"/>
</dbReference>
<evidence type="ECO:0000256" key="2">
    <source>
        <dbReference type="ARBA" id="ARBA00022617"/>
    </source>
</evidence>
<feature type="compositionally biased region" description="Basic residues" evidence="7">
    <location>
        <begin position="460"/>
        <end position="470"/>
    </location>
</feature>
<keyword evidence="6" id="KW-0503">Monooxygenase</keyword>
<dbReference type="PANTHER" id="PTHR24291">
    <property type="entry name" value="CYTOCHROME P450 FAMILY 4"/>
    <property type="match status" value="1"/>
</dbReference>
<feature type="compositionally biased region" description="Basic residues" evidence="7">
    <location>
        <begin position="1073"/>
        <end position="1086"/>
    </location>
</feature>
<dbReference type="PRINTS" id="PR00385">
    <property type="entry name" value="P450"/>
</dbReference>
<protein>
    <recommendedName>
        <fullName evidence="11">Cytochrome P450</fullName>
    </recommendedName>
</protein>
<dbReference type="Pfam" id="PF00067">
    <property type="entry name" value="p450"/>
    <property type="match status" value="1"/>
</dbReference>
<name>A0ABR0BW69_PURLI</name>
<dbReference type="Gene3D" id="1.10.630.10">
    <property type="entry name" value="Cytochrome P450"/>
    <property type="match status" value="1"/>
</dbReference>
<feature type="compositionally biased region" description="Polar residues" evidence="7">
    <location>
        <begin position="90"/>
        <end position="118"/>
    </location>
</feature>
<feature type="region of interest" description="Disordered" evidence="7">
    <location>
        <begin position="78"/>
        <end position="158"/>
    </location>
</feature>
<reference evidence="9 10" key="1">
    <citation type="journal article" date="2024" name="Microbiol. Resour. Announc.">
        <title>Genome annotations for the ascomycete fungi Trichoderma harzianum, Trichoderma aggressivum, and Purpureocillium lilacinum.</title>
        <authorList>
            <person name="Beijen E.P.W."/>
            <person name="Ohm R.A."/>
        </authorList>
    </citation>
    <scope>NUCLEOTIDE SEQUENCE [LARGE SCALE GENOMIC DNA]</scope>
    <source>
        <strain evidence="9 10">CBS 150709</strain>
    </source>
</reference>
<keyword evidence="8" id="KW-1133">Transmembrane helix</keyword>
<feature type="region of interest" description="Disordered" evidence="7">
    <location>
        <begin position="226"/>
        <end position="249"/>
    </location>
</feature>
<proteinExistence type="inferred from homology"/>
<evidence type="ECO:0000256" key="1">
    <source>
        <dbReference type="ARBA" id="ARBA00010617"/>
    </source>
</evidence>
<dbReference type="InterPro" id="IPR001128">
    <property type="entry name" value="Cyt_P450"/>
</dbReference>
<feature type="region of interest" description="Disordered" evidence="7">
    <location>
        <begin position="456"/>
        <end position="481"/>
    </location>
</feature>
<organism evidence="9 10">
    <name type="scientific">Purpureocillium lilacinum</name>
    <name type="common">Paecilomyces lilacinus</name>
    <dbReference type="NCBI Taxonomy" id="33203"/>
    <lineage>
        <taxon>Eukaryota</taxon>
        <taxon>Fungi</taxon>
        <taxon>Dikarya</taxon>
        <taxon>Ascomycota</taxon>
        <taxon>Pezizomycotina</taxon>
        <taxon>Sordariomycetes</taxon>
        <taxon>Hypocreomycetidae</taxon>
        <taxon>Hypocreales</taxon>
        <taxon>Ophiocordycipitaceae</taxon>
        <taxon>Purpureocillium</taxon>
    </lineage>
</organism>
<feature type="transmembrane region" description="Helical" evidence="8">
    <location>
        <begin position="549"/>
        <end position="573"/>
    </location>
</feature>
<comment type="caution">
    <text evidence="9">The sequence shown here is derived from an EMBL/GenBank/DDBJ whole genome shotgun (WGS) entry which is preliminary data.</text>
</comment>